<protein>
    <submittedName>
        <fullName evidence="5">ABC-2 type transport system ATP-binding protein</fullName>
    </submittedName>
</protein>
<gene>
    <name evidence="5" type="ORF">J2Z35_000278</name>
</gene>
<dbReference type="InterPro" id="IPR027417">
    <property type="entry name" value="P-loop_NTPase"/>
</dbReference>
<dbReference type="EMBL" id="JAGGLI010000002">
    <property type="protein sequence ID" value="MBP2026489.1"/>
    <property type="molecule type" value="Genomic_DNA"/>
</dbReference>
<dbReference type="InterPro" id="IPR003439">
    <property type="entry name" value="ABC_transporter-like_ATP-bd"/>
</dbReference>
<evidence type="ECO:0000256" key="2">
    <source>
        <dbReference type="ARBA" id="ARBA00022741"/>
    </source>
</evidence>
<dbReference type="PANTHER" id="PTHR42939">
    <property type="entry name" value="ABC TRANSPORTER ATP-BINDING PROTEIN ALBC-RELATED"/>
    <property type="match status" value="1"/>
</dbReference>
<evidence type="ECO:0000313" key="5">
    <source>
        <dbReference type="EMBL" id="MBP2026489.1"/>
    </source>
</evidence>
<evidence type="ECO:0000256" key="1">
    <source>
        <dbReference type="ARBA" id="ARBA00022448"/>
    </source>
</evidence>
<dbReference type="CDD" id="cd03230">
    <property type="entry name" value="ABC_DR_subfamily_A"/>
    <property type="match status" value="1"/>
</dbReference>
<feature type="domain" description="ABC transporter" evidence="4">
    <location>
        <begin position="2"/>
        <end position="233"/>
    </location>
</feature>
<keyword evidence="2" id="KW-0547">Nucleotide-binding</keyword>
<dbReference type="Gene3D" id="3.40.50.300">
    <property type="entry name" value="P-loop containing nucleotide triphosphate hydrolases"/>
    <property type="match status" value="1"/>
</dbReference>
<dbReference type="PANTHER" id="PTHR42939:SF1">
    <property type="entry name" value="ABC TRANSPORTER ATP-BINDING PROTEIN ALBC-RELATED"/>
    <property type="match status" value="1"/>
</dbReference>
<dbReference type="RefSeq" id="WP_209658612.1">
    <property type="nucleotide sequence ID" value="NZ_JAGGLI010000002.1"/>
</dbReference>
<dbReference type="Pfam" id="PF00005">
    <property type="entry name" value="ABC_tran"/>
    <property type="match status" value="1"/>
</dbReference>
<comment type="caution">
    <text evidence="5">The sequence shown here is derived from an EMBL/GenBank/DDBJ whole genome shotgun (WGS) entry which is preliminary data.</text>
</comment>
<dbReference type="SUPFAM" id="SSF52540">
    <property type="entry name" value="P-loop containing nucleoside triphosphate hydrolases"/>
    <property type="match status" value="1"/>
</dbReference>
<evidence type="ECO:0000313" key="6">
    <source>
        <dbReference type="Proteomes" id="UP001314903"/>
    </source>
</evidence>
<dbReference type="GO" id="GO:0005524">
    <property type="term" value="F:ATP binding"/>
    <property type="evidence" value="ECO:0007669"/>
    <property type="project" value="UniProtKB-KW"/>
</dbReference>
<dbReference type="InterPro" id="IPR003593">
    <property type="entry name" value="AAA+_ATPase"/>
</dbReference>
<dbReference type="PROSITE" id="PS00211">
    <property type="entry name" value="ABC_TRANSPORTER_1"/>
    <property type="match status" value="1"/>
</dbReference>
<dbReference type="PROSITE" id="PS50893">
    <property type="entry name" value="ABC_TRANSPORTER_2"/>
    <property type="match status" value="1"/>
</dbReference>
<organism evidence="5 6">
    <name type="scientific">Acetoanaerobium pronyense</name>
    <dbReference type="NCBI Taxonomy" id="1482736"/>
    <lineage>
        <taxon>Bacteria</taxon>
        <taxon>Bacillati</taxon>
        <taxon>Bacillota</taxon>
        <taxon>Clostridia</taxon>
        <taxon>Peptostreptococcales</taxon>
        <taxon>Filifactoraceae</taxon>
        <taxon>Acetoanaerobium</taxon>
    </lineage>
</organism>
<dbReference type="SMART" id="SM00382">
    <property type="entry name" value="AAA"/>
    <property type="match status" value="1"/>
</dbReference>
<evidence type="ECO:0000259" key="4">
    <source>
        <dbReference type="PROSITE" id="PS50893"/>
    </source>
</evidence>
<evidence type="ECO:0000256" key="3">
    <source>
        <dbReference type="ARBA" id="ARBA00022840"/>
    </source>
</evidence>
<accession>A0ABS4KFE5</accession>
<reference evidence="5 6" key="1">
    <citation type="submission" date="2021-03" db="EMBL/GenBank/DDBJ databases">
        <title>Genomic Encyclopedia of Type Strains, Phase IV (KMG-IV): sequencing the most valuable type-strain genomes for metagenomic binning, comparative biology and taxonomic classification.</title>
        <authorList>
            <person name="Goeker M."/>
        </authorList>
    </citation>
    <scope>NUCLEOTIDE SEQUENCE [LARGE SCALE GENOMIC DNA]</scope>
    <source>
        <strain evidence="5 6">DSM 27512</strain>
    </source>
</reference>
<sequence>MLVLKDVSKSYDKQKNVVENISLEVKKGEIMGFIGPNGAGKTTTIKMITGILSPSSGIIKVNGFDISKSPVEAKGSFTYVPDYPAIFDSIKGIDYLNFIGDMYDVSVEMRKERIEKFTKEFQIYDALTQPVNSYSHGMKQKLIISGALLPKPEIFILDEPMVGLDPYSAKILKDLMKEHCDNGGTVFFSSHGLEVVENICDRVAIIHKGKLIVCDTVENIKKSDDTTLEKVFLEMTKDE</sequence>
<dbReference type="InterPro" id="IPR051782">
    <property type="entry name" value="ABC_Transporter_VariousFunc"/>
</dbReference>
<keyword evidence="1" id="KW-0813">Transport</keyword>
<keyword evidence="3 5" id="KW-0067">ATP-binding</keyword>
<dbReference type="Proteomes" id="UP001314903">
    <property type="component" value="Unassembled WGS sequence"/>
</dbReference>
<dbReference type="InterPro" id="IPR017871">
    <property type="entry name" value="ABC_transporter-like_CS"/>
</dbReference>
<name>A0ABS4KFE5_9FIRM</name>
<keyword evidence="6" id="KW-1185">Reference proteome</keyword>
<proteinExistence type="predicted"/>